<comment type="caution">
    <text evidence="1">The sequence shown here is derived from an EMBL/GenBank/DDBJ whole genome shotgun (WGS) entry which is preliminary data.</text>
</comment>
<organism evidence="1 2">
    <name type="scientific">Cryptolaemus montrouzieri</name>
    <dbReference type="NCBI Taxonomy" id="559131"/>
    <lineage>
        <taxon>Eukaryota</taxon>
        <taxon>Metazoa</taxon>
        <taxon>Ecdysozoa</taxon>
        <taxon>Arthropoda</taxon>
        <taxon>Hexapoda</taxon>
        <taxon>Insecta</taxon>
        <taxon>Pterygota</taxon>
        <taxon>Neoptera</taxon>
        <taxon>Endopterygota</taxon>
        <taxon>Coleoptera</taxon>
        <taxon>Polyphaga</taxon>
        <taxon>Cucujiformia</taxon>
        <taxon>Coccinelloidea</taxon>
        <taxon>Coccinellidae</taxon>
        <taxon>Scymninae</taxon>
        <taxon>Scymnini</taxon>
        <taxon>Cryptolaemus</taxon>
    </lineage>
</organism>
<dbReference type="AlphaFoldDB" id="A0ABD2MFZ5"/>
<dbReference type="Proteomes" id="UP001516400">
    <property type="component" value="Unassembled WGS sequence"/>
</dbReference>
<reference evidence="1 2" key="1">
    <citation type="journal article" date="2021" name="BMC Biol.">
        <title>Horizontally acquired antibacterial genes associated with adaptive radiation of ladybird beetles.</title>
        <authorList>
            <person name="Li H.S."/>
            <person name="Tang X.F."/>
            <person name="Huang Y.H."/>
            <person name="Xu Z.Y."/>
            <person name="Chen M.L."/>
            <person name="Du X.Y."/>
            <person name="Qiu B.Y."/>
            <person name="Chen P.T."/>
            <person name="Zhang W."/>
            <person name="Slipinski A."/>
            <person name="Escalona H.E."/>
            <person name="Waterhouse R.M."/>
            <person name="Zwick A."/>
            <person name="Pang H."/>
        </authorList>
    </citation>
    <scope>NUCLEOTIDE SEQUENCE [LARGE SCALE GENOMIC DNA]</scope>
    <source>
        <strain evidence="1">SYSU2018</strain>
    </source>
</reference>
<name>A0ABD2MFZ5_9CUCU</name>
<dbReference type="EMBL" id="JABFTP020000001">
    <property type="protein sequence ID" value="KAL3265327.1"/>
    <property type="molecule type" value="Genomic_DNA"/>
</dbReference>
<gene>
    <name evidence="1" type="ORF">HHI36_009535</name>
</gene>
<proteinExistence type="predicted"/>
<accession>A0ABD2MFZ5</accession>
<sequence>MRWIQNRFQNGRKESSTSTQAVRYGEFIMKETSVTKIDAVDMKQYGNEQNTVSFALLLHKNFLETNFNDDTIEFNKVSEELSTEEEVLLLNWMKLRKHFILNELFLIKIEEMTSASITYYSIEFEAFI</sequence>
<evidence type="ECO:0000313" key="2">
    <source>
        <dbReference type="Proteomes" id="UP001516400"/>
    </source>
</evidence>
<protein>
    <submittedName>
        <fullName evidence="1">Uncharacterized protein</fullName>
    </submittedName>
</protein>
<evidence type="ECO:0000313" key="1">
    <source>
        <dbReference type="EMBL" id="KAL3265327.1"/>
    </source>
</evidence>
<keyword evidence="2" id="KW-1185">Reference proteome</keyword>